<organism evidence="6 7">
    <name type="scientific">Granulicatella seriolae</name>
    <dbReference type="NCBI Taxonomy" id="2967226"/>
    <lineage>
        <taxon>Bacteria</taxon>
        <taxon>Bacillati</taxon>
        <taxon>Bacillota</taxon>
        <taxon>Bacilli</taxon>
        <taxon>Lactobacillales</taxon>
        <taxon>Carnobacteriaceae</taxon>
        <taxon>Granulicatella</taxon>
    </lineage>
</organism>
<keyword evidence="4" id="KW-0812">Transmembrane</keyword>
<comment type="caution">
    <text evidence="6">The sequence shown here is derived from an EMBL/GenBank/DDBJ whole genome shotgun (WGS) entry which is preliminary data.</text>
</comment>
<evidence type="ECO:0000313" key="6">
    <source>
        <dbReference type="EMBL" id="MCQ9210567.1"/>
    </source>
</evidence>
<evidence type="ECO:0000256" key="3">
    <source>
        <dbReference type="PROSITE-ProRule" id="PRU00221"/>
    </source>
</evidence>
<dbReference type="Pfam" id="PF13676">
    <property type="entry name" value="TIR_2"/>
    <property type="match status" value="1"/>
</dbReference>
<dbReference type="InterPro" id="IPR035897">
    <property type="entry name" value="Toll_tir_struct_dom_sf"/>
</dbReference>
<dbReference type="Pfam" id="PF00400">
    <property type="entry name" value="WD40"/>
    <property type="match status" value="1"/>
</dbReference>
<dbReference type="PROSITE" id="PS50294">
    <property type="entry name" value="WD_REPEATS_REGION"/>
    <property type="match status" value="1"/>
</dbReference>
<reference evidence="6" key="1">
    <citation type="submission" date="2022-07" db="EMBL/GenBank/DDBJ databases">
        <authorList>
            <person name="Jung M.-Y."/>
            <person name="Lee M."/>
        </authorList>
    </citation>
    <scope>NUCLEOTIDE SEQUENCE</scope>
    <source>
        <strain evidence="6">S8</strain>
    </source>
</reference>
<dbReference type="RefSeq" id="WP_256945679.1">
    <property type="nucleotide sequence ID" value="NZ_JANHNZ010000009.1"/>
</dbReference>
<keyword evidence="4" id="KW-1133">Transmembrane helix</keyword>
<proteinExistence type="predicted"/>
<dbReference type="InterPro" id="IPR015943">
    <property type="entry name" value="WD40/YVTN_repeat-like_dom_sf"/>
</dbReference>
<dbReference type="PROSITE" id="PS50082">
    <property type="entry name" value="WD_REPEATS_2"/>
    <property type="match status" value="1"/>
</dbReference>
<reference evidence="6" key="2">
    <citation type="journal article" date="2023" name="Curr. Microbiol.">
        <title>Granulicatella seriolae sp. nov., a Novel Facultative Anaerobe Isolated from Yellowtail Marine Fish.</title>
        <authorList>
            <person name="Lee M."/>
            <person name="Choi Y.J."/>
            <person name="Farooq A."/>
            <person name="Jeong J.B."/>
            <person name="Jung M.Y."/>
        </authorList>
    </citation>
    <scope>NUCLEOTIDE SEQUENCE</scope>
    <source>
        <strain evidence="6">S8</strain>
    </source>
</reference>
<keyword evidence="1 3" id="KW-0853">WD repeat</keyword>
<keyword evidence="2" id="KW-0677">Repeat</keyword>
<accession>A0ABT1WPV2</accession>
<dbReference type="PANTHER" id="PTHR44129">
    <property type="entry name" value="WD REPEAT-CONTAINING PROTEIN POP1"/>
    <property type="match status" value="1"/>
</dbReference>
<keyword evidence="4" id="KW-0472">Membrane</keyword>
<evidence type="ECO:0000259" key="5">
    <source>
        <dbReference type="PROSITE" id="PS50104"/>
    </source>
</evidence>
<dbReference type="SUPFAM" id="SSF82171">
    <property type="entry name" value="DPP6 N-terminal domain-like"/>
    <property type="match status" value="2"/>
</dbReference>
<dbReference type="InterPro" id="IPR001680">
    <property type="entry name" value="WD40_rpt"/>
</dbReference>
<feature type="transmembrane region" description="Helical" evidence="4">
    <location>
        <begin position="214"/>
        <end position="236"/>
    </location>
</feature>
<dbReference type="EMBL" id="JANHNZ010000009">
    <property type="protein sequence ID" value="MCQ9210567.1"/>
    <property type="molecule type" value="Genomic_DNA"/>
</dbReference>
<dbReference type="Gene3D" id="2.130.10.10">
    <property type="entry name" value="YVTN repeat-like/Quinoprotein amine dehydrogenase"/>
    <property type="match status" value="1"/>
</dbReference>
<feature type="domain" description="TIR" evidence="5">
    <location>
        <begin position="7"/>
        <end position="155"/>
    </location>
</feature>
<dbReference type="Proteomes" id="UP001059480">
    <property type="component" value="Unassembled WGS sequence"/>
</dbReference>
<feature type="repeat" description="WD" evidence="3">
    <location>
        <begin position="355"/>
        <end position="396"/>
    </location>
</feature>
<keyword evidence="7" id="KW-1185">Reference proteome</keyword>
<reference evidence="6" key="3">
    <citation type="journal article" date="2023" name="Microbiol. Resour. Announc.">
        <title>Draft Genome Sequence of Granulicatella sp. Strain S8, Isolated from a Marine Fish, Seriola quinqueradiata.</title>
        <authorList>
            <person name="Lee M."/>
            <person name="Farooq A."/>
            <person name="Jeong J.B."/>
            <person name="Jung M.Y."/>
        </authorList>
    </citation>
    <scope>NUCLEOTIDE SEQUENCE</scope>
    <source>
        <strain evidence="6">S8</strain>
    </source>
</reference>
<gene>
    <name evidence="6" type="ORF">NPA36_08390</name>
</gene>
<dbReference type="SUPFAM" id="SSF52200">
    <property type="entry name" value="Toll/Interleukin receptor TIR domain"/>
    <property type="match status" value="1"/>
</dbReference>
<dbReference type="InterPro" id="IPR019775">
    <property type="entry name" value="WD40_repeat_CS"/>
</dbReference>
<name>A0ABT1WPV2_9LACT</name>
<dbReference type="Gene3D" id="3.40.50.10140">
    <property type="entry name" value="Toll/interleukin-1 receptor homology (TIR) domain"/>
    <property type="match status" value="1"/>
</dbReference>
<dbReference type="InterPro" id="IPR000157">
    <property type="entry name" value="TIR_dom"/>
</dbReference>
<dbReference type="PROSITE" id="PS00678">
    <property type="entry name" value="WD_REPEATS_1"/>
    <property type="match status" value="1"/>
</dbReference>
<protein>
    <submittedName>
        <fullName evidence="6">TIR domain-containing protein</fullName>
    </submittedName>
</protein>
<dbReference type="InterPro" id="IPR050349">
    <property type="entry name" value="WD_LIS1/nudF_dynein_reg"/>
</dbReference>
<dbReference type="SMART" id="SM00255">
    <property type="entry name" value="TIR"/>
    <property type="match status" value="1"/>
</dbReference>
<sequence>MAEEKKYKYDAFISYRHLEPDASVAEAIHKMVESYKAPKELYKDNKAPTFRVFRDRDELTVKDLNESIVEALEESRFLIVIVSRRTKLSPWCLREIDLFRKFHGDGNILPVLIEGEPSESFPNSLLSLTREIETEEGGKETQQRDVLAAELRPKAMIENPELKYENMSAEEIKGYTKETLHLLKDEKYRIMASMLGVTYGDLKQRDKIRKTRQIMVASAISSVALLFFGIFMFQAYQKEAAAKREVIQQTSQILLETARKDVNDGNKFEAVTVANQAVENLTSDMNSYTKRIAERRAILNDVIYNYSANLLTNINTENKMSFFTLDQAGKRIFSGYKNNQIGVWDAETGKELATILGHKEQVKIVAMSKDDKYLASGAFDNKIMIWDATTYQLLSEYDNPGNVVMLMFTEDNQHLISIGLTASQARLSIRKVGSWEEVASLTTLPVNTMKIRVNPVKMEAAVLTSSSAPEKSAMIINLMTGEVIKQLPGMEFKMQDGTSILTAYRDIRYSNDGNSLYLINNNRLEKRNIQSFDLEMTRENKSYSDNYSLKESPDGSYFYINSGAELLKVNTKSGETMERYSLFNGEILDYKVDFDRNRIVLQFDTGDAGLIMDGNVIDKYIKSGLGVPEEIYLPNKGDKFYSLSRVSKQIKIFDYAPRNTETKEGQNITTSLNGRYTVIYQNERLVLYDNVGKTTQEIKGQGNLGLLGHYIDVGNRFRISGDGKSLIISLLVSGKNVLGIMNTETGDLKQVPVDAYTSVFEIARDSSFVYAASSEGVLKEFSLDGQLMGEYPIDSGNVGSIVESQDANNFVVNYLEGRAVLYQKNQWSVIGRTPGRVFTMNEGVASGIYINEGFQWKDGKATYHSLPEELDEIANEKEDTYYYDSESGKLLTIRISEDERKAYLIDFPSGELIKTFPITFNQYEPNGYIHPGGKAVSLDQIFDRSLNIENPDGGLLTTEYKIYQRIVTFPLFDDDKLLEEANKLMAGE</sequence>
<evidence type="ECO:0000256" key="2">
    <source>
        <dbReference type="ARBA" id="ARBA00022737"/>
    </source>
</evidence>
<dbReference type="PROSITE" id="PS50104">
    <property type="entry name" value="TIR"/>
    <property type="match status" value="1"/>
</dbReference>
<evidence type="ECO:0000313" key="7">
    <source>
        <dbReference type="Proteomes" id="UP001059480"/>
    </source>
</evidence>
<evidence type="ECO:0000256" key="4">
    <source>
        <dbReference type="SAM" id="Phobius"/>
    </source>
</evidence>
<evidence type="ECO:0000256" key="1">
    <source>
        <dbReference type="ARBA" id="ARBA00022574"/>
    </source>
</evidence>
<dbReference type="SMART" id="SM00320">
    <property type="entry name" value="WD40"/>
    <property type="match status" value="2"/>
</dbReference>